<protein>
    <submittedName>
        <fullName evidence="2">Uncharacterized protein</fullName>
    </submittedName>
</protein>
<organism evidence="2 3">
    <name type="scientific">Streptomyces stramineus</name>
    <dbReference type="NCBI Taxonomy" id="173861"/>
    <lineage>
        <taxon>Bacteria</taxon>
        <taxon>Bacillati</taxon>
        <taxon>Actinomycetota</taxon>
        <taxon>Actinomycetes</taxon>
        <taxon>Kitasatosporales</taxon>
        <taxon>Streptomycetaceae</taxon>
        <taxon>Streptomyces</taxon>
    </lineage>
</organism>
<feature type="compositionally biased region" description="Low complexity" evidence="1">
    <location>
        <begin position="19"/>
        <end position="28"/>
    </location>
</feature>
<evidence type="ECO:0000313" key="3">
    <source>
        <dbReference type="Proteomes" id="UP001499895"/>
    </source>
</evidence>
<dbReference type="EMBL" id="BAAAHB010000063">
    <property type="protein sequence ID" value="GAA0479747.1"/>
    <property type="molecule type" value="Genomic_DNA"/>
</dbReference>
<dbReference type="Proteomes" id="UP001499895">
    <property type="component" value="Unassembled WGS sequence"/>
</dbReference>
<feature type="compositionally biased region" description="Pro residues" evidence="1">
    <location>
        <begin position="56"/>
        <end position="66"/>
    </location>
</feature>
<gene>
    <name evidence="2" type="ORF">GCM10009544_47180</name>
</gene>
<keyword evidence="3" id="KW-1185">Reference proteome</keyword>
<reference evidence="2 3" key="1">
    <citation type="journal article" date="2019" name="Int. J. Syst. Evol. Microbiol.">
        <title>The Global Catalogue of Microorganisms (GCM) 10K type strain sequencing project: providing services to taxonomists for standard genome sequencing and annotation.</title>
        <authorList>
            <consortium name="The Broad Institute Genomics Platform"/>
            <consortium name="The Broad Institute Genome Sequencing Center for Infectious Disease"/>
            <person name="Wu L."/>
            <person name="Ma J."/>
        </authorList>
    </citation>
    <scope>NUCLEOTIDE SEQUENCE [LARGE SCALE GENOMIC DNA]</scope>
    <source>
        <strain evidence="2 3">JCM 10649</strain>
    </source>
</reference>
<evidence type="ECO:0000313" key="2">
    <source>
        <dbReference type="EMBL" id="GAA0479747.1"/>
    </source>
</evidence>
<feature type="region of interest" description="Disordered" evidence="1">
    <location>
        <begin position="19"/>
        <end position="66"/>
    </location>
</feature>
<sequence length="66" mass="6251">MAFEAAPGSAFRALEAGTTAAEGSAGRAVHPEVSAEGAKHTAAGSALAPLNGAAHHPPPAGITAPP</sequence>
<comment type="caution">
    <text evidence="2">The sequence shown here is derived from an EMBL/GenBank/DDBJ whole genome shotgun (WGS) entry which is preliminary data.</text>
</comment>
<accession>A0ABN1AMJ7</accession>
<evidence type="ECO:0000256" key="1">
    <source>
        <dbReference type="SAM" id="MobiDB-lite"/>
    </source>
</evidence>
<name>A0ABN1AMJ7_9ACTN</name>
<proteinExistence type="predicted"/>